<dbReference type="Proteomes" id="UP001595548">
    <property type="component" value="Unassembled WGS sequence"/>
</dbReference>
<dbReference type="NCBIfam" id="TIGR01003">
    <property type="entry name" value="PTS_HPr_family"/>
    <property type="match status" value="1"/>
</dbReference>
<dbReference type="PANTHER" id="PTHR33705:SF2">
    <property type="entry name" value="PHOSPHOCARRIER PROTEIN NPR"/>
    <property type="match status" value="1"/>
</dbReference>
<dbReference type="CDD" id="cd00367">
    <property type="entry name" value="PTS-HPr_like"/>
    <property type="match status" value="1"/>
</dbReference>
<evidence type="ECO:0000256" key="2">
    <source>
        <dbReference type="ARBA" id="ARBA00010736"/>
    </source>
</evidence>
<dbReference type="PANTHER" id="PTHR33705">
    <property type="entry name" value="PHOSPHOCARRIER PROTEIN HPR"/>
    <property type="match status" value="1"/>
</dbReference>
<dbReference type="InterPro" id="IPR050399">
    <property type="entry name" value="HPr"/>
</dbReference>
<comment type="subcellular location">
    <subcellularLocation>
        <location evidence="1">Cytoplasm</location>
    </subcellularLocation>
</comment>
<evidence type="ECO:0000256" key="1">
    <source>
        <dbReference type="ARBA" id="ARBA00004496"/>
    </source>
</evidence>
<dbReference type="InterPro" id="IPR035895">
    <property type="entry name" value="HPr-like_sf"/>
</dbReference>
<reference evidence="7" key="1">
    <citation type="journal article" date="2019" name="Int. J. Syst. Evol. Microbiol.">
        <title>The Global Catalogue of Microorganisms (GCM) 10K type strain sequencing project: providing services to taxonomists for standard genome sequencing and annotation.</title>
        <authorList>
            <consortium name="The Broad Institute Genomics Platform"/>
            <consortium name="The Broad Institute Genome Sequencing Center for Infectious Disease"/>
            <person name="Wu L."/>
            <person name="Ma J."/>
        </authorList>
    </citation>
    <scope>NUCLEOTIDE SEQUENCE [LARGE SCALE GENOMIC DNA]</scope>
    <source>
        <strain evidence="7">KCTC 52141</strain>
    </source>
</reference>
<dbReference type="InterPro" id="IPR001020">
    <property type="entry name" value="PTS_HPr_His_P_site"/>
</dbReference>
<evidence type="ECO:0000313" key="6">
    <source>
        <dbReference type="EMBL" id="MFC3153781.1"/>
    </source>
</evidence>
<sequence length="90" mass="9544">MPEKFVTIVNHKGLHARSAAKLVALAKEYPCQIQLQAADKSADCASMMALMMLAAGIGTEVCVRAEGPQDHAAVEAICALIEAGFDEQDE</sequence>
<dbReference type="PROSITE" id="PS00369">
    <property type="entry name" value="PTS_HPR_HIS"/>
    <property type="match status" value="1"/>
</dbReference>
<evidence type="ECO:0000313" key="7">
    <source>
        <dbReference type="Proteomes" id="UP001595548"/>
    </source>
</evidence>
<keyword evidence="4" id="KW-0598">Phosphotransferase system</keyword>
<evidence type="ECO:0000256" key="4">
    <source>
        <dbReference type="ARBA" id="ARBA00022683"/>
    </source>
</evidence>
<dbReference type="InterPro" id="IPR000032">
    <property type="entry name" value="HPr-like"/>
</dbReference>
<feature type="domain" description="HPr" evidence="5">
    <location>
        <begin position="1"/>
        <end position="88"/>
    </location>
</feature>
<dbReference type="Gene3D" id="3.30.1340.10">
    <property type="entry name" value="HPr-like"/>
    <property type="match status" value="1"/>
</dbReference>
<comment type="caution">
    <text evidence="6">The sequence shown here is derived from an EMBL/GenBank/DDBJ whole genome shotgun (WGS) entry which is preliminary data.</text>
</comment>
<keyword evidence="3" id="KW-0963">Cytoplasm</keyword>
<proteinExistence type="inferred from homology"/>
<dbReference type="PROSITE" id="PS51350">
    <property type="entry name" value="PTS_HPR_DOM"/>
    <property type="match status" value="1"/>
</dbReference>
<gene>
    <name evidence="6" type="ORF">ACFOEB_01070</name>
</gene>
<evidence type="ECO:0000256" key="3">
    <source>
        <dbReference type="ARBA" id="ARBA00022490"/>
    </source>
</evidence>
<protein>
    <submittedName>
        <fullName evidence="6">HPr family phosphocarrier protein</fullName>
    </submittedName>
</protein>
<dbReference type="PRINTS" id="PR00107">
    <property type="entry name" value="PHOSPHOCPHPR"/>
</dbReference>
<comment type="similarity">
    <text evidence="2">Belongs to the HPr family.</text>
</comment>
<name>A0ABV7HLQ8_9GAMM</name>
<dbReference type="SUPFAM" id="SSF55594">
    <property type="entry name" value="HPr-like"/>
    <property type="match status" value="1"/>
</dbReference>
<dbReference type="RefSeq" id="WP_382413728.1">
    <property type="nucleotide sequence ID" value="NZ_AP031500.1"/>
</dbReference>
<accession>A0ABV7HLQ8</accession>
<keyword evidence="7" id="KW-1185">Reference proteome</keyword>
<dbReference type="Pfam" id="PF00381">
    <property type="entry name" value="PTS-HPr"/>
    <property type="match status" value="1"/>
</dbReference>
<evidence type="ECO:0000259" key="5">
    <source>
        <dbReference type="PROSITE" id="PS51350"/>
    </source>
</evidence>
<dbReference type="EMBL" id="JBHRTL010000001">
    <property type="protein sequence ID" value="MFC3153781.1"/>
    <property type="molecule type" value="Genomic_DNA"/>
</dbReference>
<organism evidence="6 7">
    <name type="scientific">Gilvimarinus japonicus</name>
    <dbReference type="NCBI Taxonomy" id="1796469"/>
    <lineage>
        <taxon>Bacteria</taxon>
        <taxon>Pseudomonadati</taxon>
        <taxon>Pseudomonadota</taxon>
        <taxon>Gammaproteobacteria</taxon>
        <taxon>Cellvibrionales</taxon>
        <taxon>Cellvibrionaceae</taxon>
        <taxon>Gilvimarinus</taxon>
    </lineage>
</organism>